<accession>A0A212J6H3</accession>
<name>A0A212J6H3_9BACT</name>
<dbReference type="AlphaFoldDB" id="A0A212J6H3"/>
<reference evidence="1" key="1">
    <citation type="submission" date="2016-04" db="EMBL/GenBank/DDBJ databases">
        <authorList>
            <person name="Evans L.H."/>
            <person name="Alamgir A."/>
            <person name="Owens N."/>
            <person name="Weber N.D."/>
            <person name="Virtaneva K."/>
            <person name="Barbian K."/>
            <person name="Babar A."/>
            <person name="Rosenke K."/>
        </authorList>
    </citation>
    <scope>NUCLEOTIDE SEQUENCE</scope>
    <source>
        <strain evidence="1">86-2</strain>
    </source>
</reference>
<dbReference type="EMBL" id="FLUL01000001">
    <property type="protein sequence ID" value="SBV95061.1"/>
    <property type="molecule type" value="Genomic_DNA"/>
</dbReference>
<sequence>MKLLYLIFHGFEAYNGISKKIHYQVSALKQCDVETHLCYIQIDNDGYQRRMIDDQELENFEHGIKGKIKKWIDYSKILKYIETNSINFIYIRSYHNANPFLISFVKQAAKVGVKTLLEIPTYPYDNEYINSSFLARLQLLTDKLFRRKLAHNIFRIVTFSNETNIFGAKTINISNGIDFDAIKIKEPTNNNPNIITLISVAEIHVWHGFDRLLKGLTEYYKVKQDVEIRYEIVGYGDEREISKLKNYIIQNKLEYYVTFHGPQYGESLDNLFNQASIGIASLGRHRSGITNIKTLKNREYAARGIPFIYSEVDNDFEEKPYIMKVSANESPINILDVIAFYEKVKTIPAIEIRNSINNLSWKNQMEKVILACK</sequence>
<evidence type="ECO:0000313" key="1">
    <source>
        <dbReference type="EMBL" id="SBV95061.1"/>
    </source>
</evidence>
<organism evidence="1">
    <name type="scientific">uncultured Dysgonomonas sp</name>
    <dbReference type="NCBI Taxonomy" id="206096"/>
    <lineage>
        <taxon>Bacteria</taxon>
        <taxon>Pseudomonadati</taxon>
        <taxon>Bacteroidota</taxon>
        <taxon>Bacteroidia</taxon>
        <taxon>Bacteroidales</taxon>
        <taxon>Dysgonomonadaceae</taxon>
        <taxon>Dysgonomonas</taxon>
        <taxon>environmental samples</taxon>
    </lineage>
</organism>
<dbReference type="RefSeq" id="WP_296947466.1">
    <property type="nucleotide sequence ID" value="NZ_LT599021.1"/>
</dbReference>
<proteinExistence type="predicted"/>
<evidence type="ECO:0008006" key="2">
    <source>
        <dbReference type="Google" id="ProtNLM"/>
    </source>
</evidence>
<dbReference type="SUPFAM" id="SSF53756">
    <property type="entry name" value="UDP-Glycosyltransferase/glycogen phosphorylase"/>
    <property type="match status" value="1"/>
</dbReference>
<protein>
    <recommendedName>
        <fullName evidence="2">Glycosyl transferase family 1 domain-containing protein</fullName>
    </recommendedName>
</protein>
<dbReference type="Gene3D" id="3.40.50.2000">
    <property type="entry name" value="Glycogen Phosphorylase B"/>
    <property type="match status" value="2"/>
</dbReference>
<gene>
    <name evidence="1" type="ORF">KL86DYS2_10841</name>
</gene>